<dbReference type="Proteomes" id="UP000035680">
    <property type="component" value="Unassembled WGS sequence"/>
</dbReference>
<name>A0A0K0G5X3_STRVS</name>
<reference evidence="3" key="2">
    <citation type="submission" date="2015-08" db="UniProtKB">
        <authorList>
            <consortium name="WormBaseParasite"/>
        </authorList>
    </citation>
    <scope>IDENTIFICATION</scope>
</reference>
<evidence type="ECO:0000313" key="2">
    <source>
        <dbReference type="Proteomes" id="UP000035680"/>
    </source>
</evidence>
<organism evidence="2 3">
    <name type="scientific">Strongyloides venezuelensis</name>
    <name type="common">Threadworm</name>
    <dbReference type="NCBI Taxonomy" id="75913"/>
    <lineage>
        <taxon>Eukaryota</taxon>
        <taxon>Metazoa</taxon>
        <taxon>Ecdysozoa</taxon>
        <taxon>Nematoda</taxon>
        <taxon>Chromadorea</taxon>
        <taxon>Rhabditida</taxon>
        <taxon>Tylenchina</taxon>
        <taxon>Panagrolaimomorpha</taxon>
        <taxon>Strongyloidoidea</taxon>
        <taxon>Strongyloididae</taxon>
        <taxon>Strongyloides</taxon>
    </lineage>
</organism>
<accession>A0A0K0G5X3</accession>
<keyword evidence="2" id="KW-1185">Reference proteome</keyword>
<sequence>MYNLGQLFKNVKVGLRFLVVSHCNFQESPTFFKNGGTNSGSRDRLSPSRHSTTKTRLYVKNKLTCRANERRQQILKRQNRNRNFNYQRRNLFESRVRQSFPRR</sequence>
<protein>
    <submittedName>
        <fullName evidence="3">Uncharacterized protein</fullName>
    </submittedName>
</protein>
<feature type="compositionally biased region" description="Polar residues" evidence="1">
    <location>
        <begin position="30"/>
        <end position="40"/>
    </location>
</feature>
<feature type="region of interest" description="Disordered" evidence="1">
    <location>
        <begin position="75"/>
        <end position="103"/>
    </location>
</feature>
<dbReference type="WBParaSite" id="SVE_2014900.1">
    <property type="protein sequence ID" value="SVE_2014900.1"/>
    <property type="gene ID" value="SVE_2014900"/>
</dbReference>
<proteinExistence type="predicted"/>
<dbReference type="AlphaFoldDB" id="A0A0K0G5X3"/>
<evidence type="ECO:0000256" key="1">
    <source>
        <dbReference type="SAM" id="MobiDB-lite"/>
    </source>
</evidence>
<evidence type="ECO:0000313" key="3">
    <source>
        <dbReference type="WBParaSite" id="SVE_2014900.1"/>
    </source>
</evidence>
<reference evidence="2" key="1">
    <citation type="submission" date="2014-07" db="EMBL/GenBank/DDBJ databases">
        <authorList>
            <person name="Martin A.A"/>
            <person name="De Silva N."/>
        </authorList>
    </citation>
    <scope>NUCLEOTIDE SEQUENCE</scope>
</reference>
<feature type="region of interest" description="Disordered" evidence="1">
    <location>
        <begin position="30"/>
        <end position="52"/>
    </location>
</feature>